<dbReference type="Gene3D" id="3.90.1750.10">
    <property type="entry name" value="Hect, E3 ligase catalytic domains"/>
    <property type="match status" value="1"/>
</dbReference>
<dbReference type="InterPro" id="IPR045322">
    <property type="entry name" value="HECTD1/TRIP12-like"/>
</dbReference>
<dbReference type="Gene3D" id="3.30.2410.10">
    <property type="entry name" value="Hect, E3 ligase catalytic domain"/>
    <property type="match status" value="1"/>
</dbReference>
<keyword evidence="10" id="KW-0539">Nucleus</keyword>
<dbReference type="SUPFAM" id="SSF48371">
    <property type="entry name" value="ARM repeat"/>
    <property type="match status" value="1"/>
</dbReference>
<dbReference type="PANTHER" id="PTHR45670">
    <property type="entry name" value="E3 UBIQUITIN-PROTEIN LIGASE TRIP12"/>
    <property type="match status" value="1"/>
</dbReference>
<keyword evidence="8 11" id="KW-0833">Ubl conjugation pathway</keyword>
<evidence type="ECO:0000313" key="16">
    <source>
        <dbReference type="EMBL" id="EDO35037.1"/>
    </source>
</evidence>
<dbReference type="PhylomeDB" id="A7SML1"/>
<comment type="subcellular location">
    <subcellularLocation>
        <location evidence="2">Nucleus</location>
        <location evidence="2">Nucleoplasm</location>
    </subcellularLocation>
</comment>
<dbReference type="InterPro" id="IPR018123">
    <property type="entry name" value="WWE-dom_subgr"/>
</dbReference>
<keyword evidence="7" id="KW-0227">DNA damage</keyword>
<dbReference type="FunFam" id="3.30.2410.10:FF:000005">
    <property type="entry name" value="E3 ubiquitin-protein ligase TRIP12 isoform X1"/>
    <property type="match status" value="1"/>
</dbReference>
<evidence type="ECO:0000256" key="3">
    <source>
        <dbReference type="ARBA" id="ARBA00004906"/>
    </source>
</evidence>
<dbReference type="Proteomes" id="UP000001593">
    <property type="component" value="Unassembled WGS sequence"/>
</dbReference>
<dbReference type="SMART" id="SM00119">
    <property type="entry name" value="HECTc"/>
    <property type="match status" value="1"/>
</dbReference>
<evidence type="ECO:0000259" key="14">
    <source>
        <dbReference type="PROSITE" id="PS50237"/>
    </source>
</evidence>
<comment type="catalytic activity">
    <reaction evidence="1 12">
        <text>S-ubiquitinyl-[E2 ubiquitin-conjugating enzyme]-L-cysteine + [acceptor protein]-L-lysine = [E2 ubiquitin-conjugating enzyme]-L-cysteine + N(6)-ubiquitinyl-[acceptor protein]-L-lysine.</text>
        <dbReference type="EC" id="2.3.2.26"/>
    </reaction>
</comment>
<keyword evidence="17" id="KW-1185">Reference proteome</keyword>
<feature type="compositionally biased region" description="Basic and acidic residues" evidence="13">
    <location>
        <begin position="607"/>
        <end position="624"/>
    </location>
</feature>
<dbReference type="GO" id="GO:0000209">
    <property type="term" value="P:protein polyubiquitination"/>
    <property type="evidence" value="ECO:0000318"/>
    <property type="project" value="GO_Central"/>
</dbReference>
<feature type="active site" description="Glycyl thioester intermediate" evidence="11">
    <location>
        <position position="1552"/>
    </location>
</feature>
<dbReference type="GO" id="GO:0043161">
    <property type="term" value="P:proteasome-mediated ubiquitin-dependent protein catabolic process"/>
    <property type="evidence" value="ECO:0000318"/>
    <property type="project" value="GO_Central"/>
</dbReference>
<dbReference type="InterPro" id="IPR035983">
    <property type="entry name" value="Hect_E3_ubiquitin_ligase"/>
</dbReference>
<dbReference type="Gene3D" id="3.30.2160.10">
    <property type="entry name" value="Hect, E3 ligase catalytic domain"/>
    <property type="match status" value="1"/>
</dbReference>
<dbReference type="Pfam" id="PF25579">
    <property type="entry name" value="TPR_TRIP12_N"/>
    <property type="match status" value="1"/>
</dbReference>
<organism evidence="16 17">
    <name type="scientific">Nematostella vectensis</name>
    <name type="common">Starlet sea anemone</name>
    <dbReference type="NCBI Taxonomy" id="45351"/>
    <lineage>
        <taxon>Eukaryota</taxon>
        <taxon>Metazoa</taxon>
        <taxon>Cnidaria</taxon>
        <taxon>Anthozoa</taxon>
        <taxon>Hexacorallia</taxon>
        <taxon>Actiniaria</taxon>
        <taxon>Edwardsiidae</taxon>
        <taxon>Nematostella</taxon>
    </lineage>
</organism>
<feature type="domain" description="WWE" evidence="15">
    <location>
        <begin position="317"/>
        <end position="393"/>
    </location>
</feature>
<dbReference type="PANTHER" id="PTHR45670:SF13">
    <property type="entry name" value="E3 UBIQUITIN-PROTEIN LIGASE TRIP12"/>
    <property type="match status" value="1"/>
</dbReference>
<dbReference type="UniPathway" id="UPA00143"/>
<evidence type="ECO:0000256" key="13">
    <source>
        <dbReference type="SAM" id="MobiDB-lite"/>
    </source>
</evidence>
<dbReference type="InterPro" id="IPR057948">
    <property type="entry name" value="TPR_TRIP12_N"/>
</dbReference>
<protein>
    <recommendedName>
        <fullName evidence="12">E3 ubiquitin-protein ligase</fullName>
        <ecNumber evidence="12">2.3.2.26</ecNumber>
    </recommendedName>
</protein>
<dbReference type="Pfam" id="PF02825">
    <property type="entry name" value="WWE"/>
    <property type="match status" value="1"/>
</dbReference>
<evidence type="ECO:0000256" key="5">
    <source>
        <dbReference type="ARBA" id="ARBA00022553"/>
    </source>
</evidence>
<dbReference type="HOGENOM" id="CLU_000366_2_0_1"/>
<proteinExistence type="inferred from homology"/>
<dbReference type="InterPro" id="IPR016024">
    <property type="entry name" value="ARM-type_fold"/>
</dbReference>
<dbReference type="eggNOG" id="KOG0170">
    <property type="taxonomic scope" value="Eukaryota"/>
</dbReference>
<evidence type="ECO:0000256" key="2">
    <source>
        <dbReference type="ARBA" id="ARBA00004642"/>
    </source>
</evidence>
<dbReference type="OMA" id="AEPLSQF"/>
<dbReference type="EC" id="2.3.2.26" evidence="12"/>
<dbReference type="SUPFAM" id="SSF117839">
    <property type="entry name" value="WWE domain"/>
    <property type="match status" value="1"/>
</dbReference>
<evidence type="ECO:0000256" key="11">
    <source>
        <dbReference type="PROSITE-ProRule" id="PRU00104"/>
    </source>
</evidence>
<evidence type="ECO:0000256" key="4">
    <source>
        <dbReference type="ARBA" id="ARBA00006331"/>
    </source>
</evidence>
<dbReference type="InterPro" id="IPR004170">
    <property type="entry name" value="WWE_dom"/>
</dbReference>
<dbReference type="SUPFAM" id="SSF56204">
    <property type="entry name" value="Hect, E3 ligase catalytic domain"/>
    <property type="match status" value="1"/>
</dbReference>
<sequence>MHQLLHRASNSGSNSKAQQLLQGIQSSDESQQLQAVIEMCQLLVMGNEESLAGFPVKQVVPALINLLNKEQKFELVNHACRALTYVMESLPRSTVVVVEAVPVFLEKLQVIECMDVAEQSLTALETLSKRHSKSILQAGGLASCLLFLDFFSISAQRSALAIASNCCSSVGPDDFHYIEDAIQDKKSVESCCLAFSRLVDSFQHDKAHLEDLAGHGLLTNIQQLLMISPPLISTATFVMVLRMLASLCANCPKLAVQMIKNNIADTLKFLLVGTLDIINNENVELIARSPQEFYEITCFISELFPQLPKTGVFSVDALLNKSQLRTELGLWQWRDDRGTWHSYSWIDCKIIEAAFQSGEDELSLSTMGRSYTIDFNALQQINEDTGTTRPIQRCAGAGESTSLTLQSGSNTEQDERIEILQDGPDGNAFTHVLFACLYNIMNSSVGVAVRHKCINAMLRLACYAPSDLLSEILKRHPISSLIGEMLQSNDLRTLVNALQIADILMKKLPDIYHISFRREGVMHKANALASGSFMATTPQSKQTKSKAQDAAANLPNYLSDALENVQRRALNIAFSGSSYEGSLTLAKLPTRLGDVFRGKRRSKRTPRSKEKCQSLMEQDLRSEGDAPELSRSGTIPTSSHHHGKSSFFSSLSSSRWSAKASTSSLPADGLPRVDVNNTNSALRVLTSKSSDNKEKIRSWIKEQAVTFYSTYFDDDSGKSHPALDVMQKLIEATKSLGLDVTHISCLQEINAVLSDSDGVSSFEILHSGLVTKLLSYITPQPSDDGPDLEKRLRVFVQSFMDQSVSFFPQHSRYTGPYTYITLASLITKLHCCVNQVEQFPVKVHDAPSGTSSSSGGSQALRFFSTHQIKCHLQRHPDCKTVRQWKGGPVKIDPLALVQAVERYLVVRGYGRVKEAAEEDGSDDEGSDDDIDESMAFELQVESIPRHHLEIMLGDKVLPYNMTVYQAVKQYGQSDDDRDFDEEQGVLGRPSIWVGQHTIWYRPLNHDGEVSTNNTRHRGSCSGRGPSKSPPKRSYKDHQNKRQSLEEMLAVCQPSDFSLTDPSLEIICLMRAIHILNNNAAMLFEEMNSRSLVSVGEFANQKLAAKVLRQLQDPIAVMTGNFPSWVLELPRKCSFLFPFECRQQLFFCTSFDRERAMSKLQESIPDLINTEMSDRVAPRLDRKKSTVSRKDLLSQAEKIIQDLGSSQSILEIQYQSEVGTGLGPTLEFYALVSKEFQRSSMEMWRGTEVAPPVTEDADGGIKYVYSESGLFPIPIPRNARVAMVSRLKSKFRFLGRFLGRALLDFRMVDIPFSCAFYKWMLGFEATFDYRDLFDIDPVLAKSISQLQGLVRQKHRLEKDSSLTPESLQLAVENLTLDGASVEDLGLDFVLPGYTNIELKKNGRNIPVTIHNLEKYIKLVVHWTLVEGVERQMQAFQEGFDSVFPLTNLKVYYAVNMDQLLCGSVGQKWEVKELVESCRPDHGYSHDSRAIKCLFEILSEYDADQQRLFLQFVTGSPRLPVGGFRSLNPPLTIVRKTFEPPLSADNYLPSVMTCVNYLKLPDYTSKEIMLDKLRTAAHEGQRSFHLS</sequence>
<evidence type="ECO:0000313" key="17">
    <source>
        <dbReference type="Proteomes" id="UP000001593"/>
    </source>
</evidence>
<evidence type="ECO:0000256" key="8">
    <source>
        <dbReference type="ARBA" id="ARBA00022786"/>
    </source>
</evidence>
<keyword evidence="9" id="KW-0234">DNA repair</keyword>
<keyword evidence="5" id="KW-0597">Phosphoprotein</keyword>
<feature type="region of interest" description="Disordered" evidence="13">
    <location>
        <begin position="596"/>
        <end position="646"/>
    </location>
</feature>
<dbReference type="GO" id="GO:0006281">
    <property type="term" value="P:DNA repair"/>
    <property type="evidence" value="ECO:0007669"/>
    <property type="project" value="UniProtKB-KW"/>
</dbReference>
<evidence type="ECO:0000256" key="6">
    <source>
        <dbReference type="ARBA" id="ARBA00022679"/>
    </source>
</evidence>
<dbReference type="Gene3D" id="3.30.720.50">
    <property type="match status" value="1"/>
</dbReference>
<comment type="similarity">
    <text evidence="4 12">Belongs to the UPL family. K-HECT subfamily.</text>
</comment>
<feature type="region of interest" description="Disordered" evidence="13">
    <location>
        <begin position="1004"/>
        <end position="1039"/>
    </location>
</feature>
<dbReference type="PROSITE" id="PS50918">
    <property type="entry name" value="WWE"/>
    <property type="match status" value="1"/>
</dbReference>
<dbReference type="InParanoid" id="A7SML1"/>
<evidence type="ECO:0000256" key="10">
    <source>
        <dbReference type="ARBA" id="ARBA00023242"/>
    </source>
</evidence>
<accession>A7SML1</accession>
<gene>
    <name evidence="16" type="ORF">NEMVEDRAFT_v1g191358</name>
</gene>
<feature type="domain" description="HECT" evidence="14">
    <location>
        <begin position="1222"/>
        <end position="1585"/>
    </location>
</feature>
<dbReference type="CDD" id="cd00078">
    <property type="entry name" value="HECTc"/>
    <property type="match status" value="1"/>
</dbReference>
<evidence type="ECO:0000256" key="12">
    <source>
        <dbReference type="RuleBase" id="RU369009"/>
    </source>
</evidence>
<dbReference type="EMBL" id="DS469710">
    <property type="protein sequence ID" value="EDO35037.1"/>
    <property type="molecule type" value="Genomic_DNA"/>
</dbReference>
<reference evidence="16" key="1">
    <citation type="journal article" date="2007" name="Science">
        <title>Sea anemone genome reveals ancestral eumetazoan gene repertoire and genomic organization.</title>
        <authorList>
            <person name="Putnam N.H."/>
            <person name="Srivastava M."/>
            <person name="Hellsten U."/>
            <person name="Dirks B."/>
            <person name="Chapman J."/>
            <person name="Salamov A."/>
            <person name="Terry A."/>
            <person name="Shapiro H."/>
            <person name="Lindquist E."/>
            <person name="Kapitonov V.V."/>
            <person name="Jurka J."/>
            <person name="Genikhovich G."/>
            <person name="Grigoriev I.V."/>
            <person name="Lucas S.M."/>
            <person name="Steele R.E."/>
            <person name="Finnerty J.R."/>
            <person name="Technau U."/>
            <person name="Martindale M.Q."/>
            <person name="Rokhsar D.S."/>
        </authorList>
    </citation>
    <scope>NUCLEOTIDE SEQUENCE [LARGE SCALE GENOMIC DNA]</scope>
    <source>
        <strain evidence="16">CH2 x CH6</strain>
    </source>
</reference>
<dbReference type="SMART" id="SM00678">
    <property type="entry name" value="WWE"/>
    <property type="match status" value="1"/>
</dbReference>
<dbReference type="GO" id="GO:0008270">
    <property type="term" value="F:zinc ion binding"/>
    <property type="evidence" value="ECO:0007669"/>
    <property type="project" value="InterPro"/>
</dbReference>
<comment type="pathway">
    <text evidence="3 12">Protein modification; protein ubiquitination.</text>
</comment>
<dbReference type="InterPro" id="IPR000569">
    <property type="entry name" value="HECT_dom"/>
</dbReference>
<name>A7SML1_NEMVE</name>
<keyword evidence="6 12" id="KW-0808">Transferase</keyword>
<dbReference type="InterPro" id="IPR037197">
    <property type="entry name" value="WWE_dom_sf"/>
</dbReference>
<dbReference type="FunFam" id="3.30.2160.10:FF:000013">
    <property type="entry name" value="E3 ubiquitin-protein ligase TRIP12 isoform X1"/>
    <property type="match status" value="1"/>
</dbReference>
<dbReference type="eggNOG" id="KOG0168">
    <property type="taxonomic scope" value="Eukaryota"/>
</dbReference>
<evidence type="ECO:0000256" key="9">
    <source>
        <dbReference type="ARBA" id="ARBA00023204"/>
    </source>
</evidence>
<dbReference type="GO" id="GO:0061630">
    <property type="term" value="F:ubiquitin protein ligase activity"/>
    <property type="evidence" value="ECO:0000318"/>
    <property type="project" value="GO_Central"/>
</dbReference>
<dbReference type="GO" id="GO:0016607">
    <property type="term" value="C:nuclear speck"/>
    <property type="evidence" value="ECO:0000318"/>
    <property type="project" value="GO_Central"/>
</dbReference>
<evidence type="ECO:0000256" key="1">
    <source>
        <dbReference type="ARBA" id="ARBA00000885"/>
    </source>
</evidence>
<dbReference type="Pfam" id="PF00632">
    <property type="entry name" value="HECT"/>
    <property type="match status" value="1"/>
</dbReference>
<dbReference type="PROSITE" id="PS50237">
    <property type="entry name" value="HECT"/>
    <property type="match status" value="1"/>
</dbReference>
<dbReference type="InterPro" id="IPR011989">
    <property type="entry name" value="ARM-like"/>
</dbReference>
<evidence type="ECO:0000256" key="7">
    <source>
        <dbReference type="ARBA" id="ARBA00022763"/>
    </source>
</evidence>
<evidence type="ECO:0000259" key="15">
    <source>
        <dbReference type="PROSITE" id="PS50918"/>
    </source>
</evidence>
<dbReference type="Gene3D" id="1.25.10.10">
    <property type="entry name" value="Leucine-rich Repeat Variant"/>
    <property type="match status" value="1"/>
</dbReference>
<dbReference type="STRING" id="45351.A7SML1"/>